<dbReference type="SUPFAM" id="SSF53474">
    <property type="entry name" value="alpha/beta-Hydrolases"/>
    <property type="match status" value="1"/>
</dbReference>
<dbReference type="OrthoDB" id="10249433at2759"/>
<sequence>MSTETESQFEIDGVKLYAKTWTPTGPIKAKLVFVHGYSEHINRYNDFFSRLASRGIQVFGWDQRGWGRSASKPSDWGLTGPTTQVVADVAAFVKDKLGPGDAPLFVMGHSMGGGEVCTLMGDEAYQDLVSQVRGWILECPFIGFSPDSEPSSIKVVLGRLVGRLLPRQQMKNVIPEEYLSRDPAVVQSVKDDPLCHNTGTLEGLSSLLDRTAALASGTVKVGKHVRSIFLAHGSEDKACSYDAAMRWVEQQTSVEDKFSKSYEGAYHQLHADLCKDEFMNDLVEYILKRSGSGGEAPVEAKL</sequence>
<accession>A0A086T1P3</accession>
<protein>
    <submittedName>
        <fullName evidence="2">Putative monoglyceride lipase-like protein</fullName>
    </submittedName>
</protein>
<dbReference type="Proteomes" id="UP000029964">
    <property type="component" value="Unassembled WGS sequence"/>
</dbReference>
<evidence type="ECO:0000259" key="1">
    <source>
        <dbReference type="Pfam" id="PF12146"/>
    </source>
</evidence>
<dbReference type="STRING" id="857340.A0A086T1P3"/>
<evidence type="ECO:0000313" key="2">
    <source>
        <dbReference type="EMBL" id="KFH43275.1"/>
    </source>
</evidence>
<dbReference type="AlphaFoldDB" id="A0A086T1P3"/>
<proteinExistence type="predicted"/>
<dbReference type="PANTHER" id="PTHR11614">
    <property type="entry name" value="PHOSPHOLIPASE-RELATED"/>
    <property type="match status" value="1"/>
</dbReference>
<dbReference type="InterPro" id="IPR029058">
    <property type="entry name" value="AB_hydrolase_fold"/>
</dbReference>
<comment type="caution">
    <text evidence="2">The sequence shown here is derived from an EMBL/GenBank/DDBJ whole genome shotgun (WGS) entry which is preliminary data.</text>
</comment>
<evidence type="ECO:0000313" key="3">
    <source>
        <dbReference type="Proteomes" id="UP000029964"/>
    </source>
</evidence>
<dbReference type="Pfam" id="PF12146">
    <property type="entry name" value="Hydrolase_4"/>
    <property type="match status" value="1"/>
</dbReference>
<reference evidence="3" key="1">
    <citation type="journal article" date="2014" name="Genome Announc.">
        <title>Genome sequence and annotation of Acremonium chrysogenum, producer of the beta-lactam antibiotic cephalosporin C.</title>
        <authorList>
            <person name="Terfehr D."/>
            <person name="Dahlmann T.A."/>
            <person name="Specht T."/>
            <person name="Zadra I."/>
            <person name="Kuernsteiner H."/>
            <person name="Kueck U."/>
        </authorList>
    </citation>
    <scope>NUCLEOTIDE SEQUENCE [LARGE SCALE GENOMIC DNA]</scope>
    <source>
        <strain evidence="3">ATCC 11550 / CBS 779.69 / DSM 880 / IAM 14645 / JCM 23072 / IMI 49137</strain>
    </source>
</reference>
<dbReference type="FunFam" id="3.40.50.1820:FF:000255">
    <property type="entry name" value="Alpha/beta hydrolase, putative"/>
    <property type="match status" value="1"/>
</dbReference>
<feature type="domain" description="Serine aminopeptidase S33" evidence="1">
    <location>
        <begin position="26"/>
        <end position="272"/>
    </location>
</feature>
<dbReference type="InterPro" id="IPR051044">
    <property type="entry name" value="MAG_DAG_Lipase"/>
</dbReference>
<dbReference type="EMBL" id="JPKY01000073">
    <property type="protein sequence ID" value="KFH43275.1"/>
    <property type="molecule type" value="Genomic_DNA"/>
</dbReference>
<dbReference type="InterPro" id="IPR022742">
    <property type="entry name" value="Hydrolase_4"/>
</dbReference>
<name>A0A086T1P3_HAPC1</name>
<organism evidence="2 3">
    <name type="scientific">Hapsidospora chrysogenum (strain ATCC 11550 / CBS 779.69 / DSM 880 / IAM 14645 / JCM 23072 / IMI 49137)</name>
    <name type="common">Acremonium chrysogenum</name>
    <dbReference type="NCBI Taxonomy" id="857340"/>
    <lineage>
        <taxon>Eukaryota</taxon>
        <taxon>Fungi</taxon>
        <taxon>Dikarya</taxon>
        <taxon>Ascomycota</taxon>
        <taxon>Pezizomycotina</taxon>
        <taxon>Sordariomycetes</taxon>
        <taxon>Hypocreomycetidae</taxon>
        <taxon>Hypocreales</taxon>
        <taxon>Bionectriaceae</taxon>
        <taxon>Hapsidospora</taxon>
    </lineage>
</organism>
<gene>
    <name evidence="2" type="ORF">ACRE_059700</name>
</gene>
<keyword evidence="3" id="KW-1185">Reference proteome</keyword>
<dbReference type="HOGENOM" id="CLU_026209_5_1_1"/>
<dbReference type="Gene3D" id="3.40.50.1820">
    <property type="entry name" value="alpha/beta hydrolase"/>
    <property type="match status" value="1"/>
</dbReference>